<dbReference type="EMBL" id="GU474938">
    <property type="protein sequence ID" value="ADI20124.1"/>
    <property type="molecule type" value="Genomic_DNA"/>
</dbReference>
<name>E0Y0D3_9PROT</name>
<organism evidence="1">
    <name type="scientific">uncultured alpha proteobacterium EB080_L06A09</name>
    <dbReference type="NCBI Taxonomy" id="710794"/>
    <lineage>
        <taxon>Bacteria</taxon>
        <taxon>Pseudomonadati</taxon>
        <taxon>Pseudomonadota</taxon>
        <taxon>Alphaproteobacteria</taxon>
        <taxon>environmental samples</taxon>
    </lineage>
</organism>
<proteinExistence type="predicted"/>
<evidence type="ECO:0000313" key="1">
    <source>
        <dbReference type="EMBL" id="ADI20124.1"/>
    </source>
</evidence>
<dbReference type="AlphaFoldDB" id="E0Y0D3"/>
<accession>E0Y0D3</accession>
<protein>
    <submittedName>
        <fullName evidence="1">Uncharacterized protein</fullName>
    </submittedName>
</protein>
<sequence>MVAIYLKVLIAAVKLKADNYYYIDLKLPQNFVHLIKFYNFWYLKVNDINGLWDKIFFVI</sequence>
<reference evidence="1" key="1">
    <citation type="journal article" date="2011" name="Environ. Microbiol.">
        <title>Time-series analyses of Monterey Bay coastal microbial picoplankton using a 'genome proxy' microarray.</title>
        <authorList>
            <person name="Rich V.I."/>
            <person name="Pham V.D."/>
            <person name="Eppley J."/>
            <person name="Shi Y."/>
            <person name="DeLong E.F."/>
        </authorList>
    </citation>
    <scope>NUCLEOTIDE SEQUENCE</scope>
</reference>